<dbReference type="OrthoDB" id="2845878at2759"/>
<name>A0A0C9TDM4_SPHS4</name>
<dbReference type="EMBL" id="KN837339">
    <property type="protein sequence ID" value="KIJ27318.1"/>
    <property type="molecule type" value="Genomic_DNA"/>
</dbReference>
<protein>
    <submittedName>
        <fullName evidence="1">Uncharacterized protein</fullName>
    </submittedName>
</protein>
<keyword evidence="2" id="KW-1185">Reference proteome</keyword>
<accession>A0A0C9TDM4</accession>
<evidence type="ECO:0000313" key="1">
    <source>
        <dbReference type="EMBL" id="KIJ27318.1"/>
    </source>
</evidence>
<evidence type="ECO:0000313" key="2">
    <source>
        <dbReference type="Proteomes" id="UP000054279"/>
    </source>
</evidence>
<organism evidence="1 2">
    <name type="scientific">Sphaerobolus stellatus (strain SS14)</name>
    <dbReference type="NCBI Taxonomy" id="990650"/>
    <lineage>
        <taxon>Eukaryota</taxon>
        <taxon>Fungi</taxon>
        <taxon>Dikarya</taxon>
        <taxon>Basidiomycota</taxon>
        <taxon>Agaricomycotina</taxon>
        <taxon>Agaricomycetes</taxon>
        <taxon>Phallomycetidae</taxon>
        <taxon>Geastrales</taxon>
        <taxon>Sphaerobolaceae</taxon>
        <taxon>Sphaerobolus</taxon>
    </lineage>
</organism>
<reference evidence="1 2" key="1">
    <citation type="submission" date="2014-06" db="EMBL/GenBank/DDBJ databases">
        <title>Evolutionary Origins and Diversification of the Mycorrhizal Mutualists.</title>
        <authorList>
            <consortium name="DOE Joint Genome Institute"/>
            <consortium name="Mycorrhizal Genomics Consortium"/>
            <person name="Kohler A."/>
            <person name="Kuo A."/>
            <person name="Nagy L.G."/>
            <person name="Floudas D."/>
            <person name="Copeland A."/>
            <person name="Barry K.W."/>
            <person name="Cichocki N."/>
            <person name="Veneault-Fourrey C."/>
            <person name="LaButti K."/>
            <person name="Lindquist E.A."/>
            <person name="Lipzen A."/>
            <person name="Lundell T."/>
            <person name="Morin E."/>
            <person name="Murat C."/>
            <person name="Riley R."/>
            <person name="Ohm R."/>
            <person name="Sun H."/>
            <person name="Tunlid A."/>
            <person name="Henrissat B."/>
            <person name="Grigoriev I.V."/>
            <person name="Hibbett D.S."/>
            <person name="Martin F."/>
        </authorList>
    </citation>
    <scope>NUCLEOTIDE SEQUENCE [LARGE SCALE GENOMIC DNA]</scope>
    <source>
        <strain evidence="1 2">SS14</strain>
    </source>
</reference>
<dbReference type="Proteomes" id="UP000054279">
    <property type="component" value="Unassembled WGS sequence"/>
</dbReference>
<proteinExistence type="predicted"/>
<dbReference type="HOGENOM" id="CLU_3020115_0_0_1"/>
<dbReference type="AlphaFoldDB" id="A0A0C9TDM4"/>
<feature type="non-terminal residue" evidence="1">
    <location>
        <position position="1"/>
    </location>
</feature>
<sequence length="56" mass="6471">IDEFFDYWINHTVHNQGNKLMPSGIKPKEAYTNPEHYGSQFMGIPVTDPKVIPVLR</sequence>
<gene>
    <name evidence="1" type="ORF">M422DRAFT_191192</name>
</gene>